<reference evidence="2 3" key="1">
    <citation type="submission" date="2019-05" db="EMBL/GenBank/DDBJ databases">
        <title>Another draft genome of Portunus trituberculatus and its Hox gene families provides insights of decapod evolution.</title>
        <authorList>
            <person name="Jeong J.-H."/>
            <person name="Song I."/>
            <person name="Kim S."/>
            <person name="Choi T."/>
            <person name="Kim D."/>
            <person name="Ryu S."/>
            <person name="Kim W."/>
        </authorList>
    </citation>
    <scope>NUCLEOTIDE SEQUENCE [LARGE SCALE GENOMIC DNA]</scope>
    <source>
        <tissue evidence="2">Muscle</tissue>
    </source>
</reference>
<organism evidence="2 3">
    <name type="scientific">Portunus trituberculatus</name>
    <name type="common">Swimming crab</name>
    <name type="synonym">Neptunus trituberculatus</name>
    <dbReference type="NCBI Taxonomy" id="210409"/>
    <lineage>
        <taxon>Eukaryota</taxon>
        <taxon>Metazoa</taxon>
        <taxon>Ecdysozoa</taxon>
        <taxon>Arthropoda</taxon>
        <taxon>Crustacea</taxon>
        <taxon>Multicrustacea</taxon>
        <taxon>Malacostraca</taxon>
        <taxon>Eumalacostraca</taxon>
        <taxon>Eucarida</taxon>
        <taxon>Decapoda</taxon>
        <taxon>Pleocyemata</taxon>
        <taxon>Brachyura</taxon>
        <taxon>Eubrachyura</taxon>
        <taxon>Portunoidea</taxon>
        <taxon>Portunidae</taxon>
        <taxon>Portuninae</taxon>
        <taxon>Portunus</taxon>
    </lineage>
</organism>
<accession>A0A5B7EDU7</accession>
<protein>
    <submittedName>
        <fullName evidence="2">Uncharacterized protein</fullName>
    </submittedName>
</protein>
<evidence type="ECO:0000313" key="3">
    <source>
        <dbReference type="Proteomes" id="UP000324222"/>
    </source>
</evidence>
<dbReference type="AlphaFoldDB" id="A0A5B7EDU7"/>
<feature type="region of interest" description="Disordered" evidence="1">
    <location>
        <begin position="15"/>
        <end position="63"/>
    </location>
</feature>
<sequence>MNKVGRPWCAKDTAGVAWHRRQRDTPLTPSTRRQGAAAAAAAAAPGQVLPARDSGATCGLNVP</sequence>
<dbReference type="Proteomes" id="UP000324222">
    <property type="component" value="Unassembled WGS sequence"/>
</dbReference>
<proteinExistence type="predicted"/>
<comment type="caution">
    <text evidence="2">The sequence shown here is derived from an EMBL/GenBank/DDBJ whole genome shotgun (WGS) entry which is preliminary data.</text>
</comment>
<dbReference type="EMBL" id="VSRR010002632">
    <property type="protein sequence ID" value="MPC32470.1"/>
    <property type="molecule type" value="Genomic_DNA"/>
</dbReference>
<name>A0A5B7EDU7_PORTR</name>
<keyword evidence="3" id="KW-1185">Reference proteome</keyword>
<evidence type="ECO:0000256" key="1">
    <source>
        <dbReference type="SAM" id="MobiDB-lite"/>
    </source>
</evidence>
<gene>
    <name evidence="2" type="ORF">E2C01_025781</name>
</gene>
<evidence type="ECO:0000313" key="2">
    <source>
        <dbReference type="EMBL" id="MPC32470.1"/>
    </source>
</evidence>